<keyword evidence="3" id="KW-1185">Reference proteome</keyword>
<feature type="compositionally biased region" description="Basic and acidic residues" evidence="1">
    <location>
        <begin position="12"/>
        <end position="24"/>
    </location>
</feature>
<gene>
    <name evidence="2" type="primary">ga31087</name>
    <name evidence="2" type="ORF">PR202_ga31087</name>
</gene>
<comment type="caution">
    <text evidence="2">The sequence shown here is derived from an EMBL/GenBank/DDBJ whole genome shotgun (WGS) entry which is preliminary data.</text>
</comment>
<feature type="compositionally biased region" description="Polar residues" evidence="1">
    <location>
        <begin position="1"/>
        <end position="10"/>
    </location>
</feature>
<evidence type="ECO:0000313" key="2">
    <source>
        <dbReference type="EMBL" id="GJN12777.1"/>
    </source>
</evidence>
<sequence>MSSTPATSANRPLREWDSIKGDNRRRQHATQGPVQAEVKRKNGHRVRYSPGLRLLRALPLHHESTWHGMEGAAPKTVVASRYMARRLREMKQWRS</sequence>
<feature type="region of interest" description="Disordered" evidence="1">
    <location>
        <begin position="1"/>
        <end position="39"/>
    </location>
</feature>
<dbReference type="EMBL" id="BQKI01000025">
    <property type="protein sequence ID" value="GJN12777.1"/>
    <property type="molecule type" value="Genomic_DNA"/>
</dbReference>
<reference evidence="2" key="2">
    <citation type="submission" date="2021-12" db="EMBL/GenBank/DDBJ databases">
        <title>Resequencing data analysis of finger millet.</title>
        <authorList>
            <person name="Hatakeyama M."/>
            <person name="Aluri S."/>
            <person name="Balachadran M.T."/>
            <person name="Sivarajan S.R."/>
            <person name="Poveda L."/>
            <person name="Shimizu-Inatsugi R."/>
            <person name="Schlapbach R."/>
            <person name="Sreeman S.M."/>
            <person name="Shimizu K.K."/>
        </authorList>
    </citation>
    <scope>NUCLEOTIDE SEQUENCE</scope>
</reference>
<dbReference type="Proteomes" id="UP001054889">
    <property type="component" value="Unassembled WGS sequence"/>
</dbReference>
<accession>A0AAV5DRP2</accession>
<organism evidence="2 3">
    <name type="scientific">Eleusine coracana subsp. coracana</name>
    <dbReference type="NCBI Taxonomy" id="191504"/>
    <lineage>
        <taxon>Eukaryota</taxon>
        <taxon>Viridiplantae</taxon>
        <taxon>Streptophyta</taxon>
        <taxon>Embryophyta</taxon>
        <taxon>Tracheophyta</taxon>
        <taxon>Spermatophyta</taxon>
        <taxon>Magnoliopsida</taxon>
        <taxon>Liliopsida</taxon>
        <taxon>Poales</taxon>
        <taxon>Poaceae</taxon>
        <taxon>PACMAD clade</taxon>
        <taxon>Chloridoideae</taxon>
        <taxon>Cynodonteae</taxon>
        <taxon>Eleusininae</taxon>
        <taxon>Eleusine</taxon>
    </lineage>
</organism>
<dbReference type="AlphaFoldDB" id="A0AAV5DRP2"/>
<proteinExistence type="predicted"/>
<evidence type="ECO:0000256" key="1">
    <source>
        <dbReference type="SAM" id="MobiDB-lite"/>
    </source>
</evidence>
<reference evidence="2" key="1">
    <citation type="journal article" date="2018" name="DNA Res.">
        <title>Multiple hybrid de novo genome assembly of finger millet, an orphan allotetraploid crop.</title>
        <authorList>
            <person name="Hatakeyama M."/>
            <person name="Aluri S."/>
            <person name="Balachadran M.T."/>
            <person name="Sivarajan S.R."/>
            <person name="Patrignani A."/>
            <person name="Gruter S."/>
            <person name="Poveda L."/>
            <person name="Shimizu-Inatsugi R."/>
            <person name="Baeten J."/>
            <person name="Francoijs K.J."/>
            <person name="Nataraja K.N."/>
            <person name="Reddy Y.A.N."/>
            <person name="Phadnis S."/>
            <person name="Ravikumar R.L."/>
            <person name="Schlapbach R."/>
            <person name="Sreeman S.M."/>
            <person name="Shimizu K.K."/>
        </authorList>
    </citation>
    <scope>NUCLEOTIDE SEQUENCE</scope>
</reference>
<name>A0AAV5DRP2_ELECO</name>
<protein>
    <submittedName>
        <fullName evidence="2">Uncharacterized protein</fullName>
    </submittedName>
</protein>
<evidence type="ECO:0000313" key="3">
    <source>
        <dbReference type="Proteomes" id="UP001054889"/>
    </source>
</evidence>